<dbReference type="EMBL" id="JAXIOK010000022">
    <property type="protein sequence ID" value="KAK4744774.1"/>
    <property type="molecule type" value="Genomic_DNA"/>
</dbReference>
<accession>A0AAN7JI26</accession>
<evidence type="ECO:0000259" key="1">
    <source>
        <dbReference type="PROSITE" id="PS50006"/>
    </source>
</evidence>
<comment type="caution">
    <text evidence="2">The sequence shown here is derived from an EMBL/GenBank/DDBJ whole genome shotgun (WGS) entry which is preliminary data.</text>
</comment>
<dbReference type="SUPFAM" id="SSF49879">
    <property type="entry name" value="SMAD/FHA domain"/>
    <property type="match status" value="1"/>
</dbReference>
<dbReference type="GO" id="GO:0071339">
    <property type="term" value="C:MLL1 complex"/>
    <property type="evidence" value="ECO:0007669"/>
    <property type="project" value="InterPro"/>
</dbReference>
<sequence>MGALAPDVRWIPQDDLILKNAVEAGGSLESLAKGAVRFSRRFTLRELVQRWYSLLYNPLISAEASVHMVELERSTPKLPSKLSNSKYVKGSKNFSMKRKSSSVRNCYYSFCKRARNDPINSEYPAGPNYESCHQVEDDDVTWNHMLGDSNSPLFELQESDLEILRAAFPDIIMNDVNNTTTFMDTDVEKPTRDFPVEQDDLSKEMPGPLGKESSCEELFGAKSLGLKQLLPGFAPTNHNGKDVCQGMEQNGALNYPVSFHGLDPSSPLPDAHICEDVGDIPVPLPTSQSYLSLEEVFPIDDRETYTENQSGANAALADLSYLLDFTKEEELLSLGVDMKDVFDMSYFDEWSSLLHNTPIDVNPERGTVNSPETVAALDASNTNMVCDNICKSEECVLSDVSGTATTQFSQTCNEFIFCTLNMEDLEIPCNDDIVFPIKLPSAQTFTKMGSSSLSRFEESGNLVSSHSTGVEFLASAGSSERTSRIFCMNNEVPAQITGLQVSTKPKFGDSLPRSEAPCNHHDAKVILQERIDPATQRPSSDHDKLQCQQLYKPSQFLDPPPYPAGHESEIGLSSSAPEQIESDDDLPSFRDVEAMVLDMDLDPDDQHLHNEKAMPLPYNDEAAMAKIMRLEQAANSYMKRAIAFHGALAILYGLHSKFYIKKQEVLIGRGTENYKVDIDLRKEGRFRKISRQQAILRLLKNGSFLLKNLGDKFPIMVNNKPIASGMGALLTPNCLIEFSGTALIFNMNPSCVKLFLERITREEASRANAEV</sequence>
<dbReference type="AlphaFoldDB" id="A0AAN7JI26"/>
<gene>
    <name evidence="2" type="ORF">SAY87_011086</name>
</gene>
<dbReference type="Gene3D" id="2.60.200.20">
    <property type="match status" value="1"/>
</dbReference>
<dbReference type="GO" id="GO:0045944">
    <property type="term" value="P:positive regulation of transcription by RNA polymerase II"/>
    <property type="evidence" value="ECO:0007669"/>
    <property type="project" value="TreeGrafter"/>
</dbReference>
<dbReference type="InterPro" id="IPR025999">
    <property type="entry name" value="MCRS_N"/>
</dbReference>
<dbReference type="Pfam" id="PF13325">
    <property type="entry name" value="MCRS_N"/>
    <property type="match status" value="1"/>
</dbReference>
<proteinExistence type="predicted"/>
<dbReference type="PANTHER" id="PTHR13233:SF0">
    <property type="entry name" value="MICROSPHERULE PROTEIN 1"/>
    <property type="match status" value="1"/>
</dbReference>
<evidence type="ECO:0000313" key="3">
    <source>
        <dbReference type="Proteomes" id="UP001345219"/>
    </source>
</evidence>
<protein>
    <recommendedName>
        <fullName evidence="1">FHA domain-containing protein</fullName>
    </recommendedName>
</protein>
<dbReference type="GO" id="GO:0002151">
    <property type="term" value="F:G-quadruplex RNA binding"/>
    <property type="evidence" value="ECO:0007669"/>
    <property type="project" value="InterPro"/>
</dbReference>
<dbReference type="Proteomes" id="UP001345219">
    <property type="component" value="Chromosome 9"/>
</dbReference>
<dbReference type="SMART" id="SM00240">
    <property type="entry name" value="FHA"/>
    <property type="match status" value="1"/>
</dbReference>
<dbReference type="GO" id="GO:0031011">
    <property type="term" value="C:Ino80 complex"/>
    <property type="evidence" value="ECO:0007669"/>
    <property type="project" value="InterPro"/>
</dbReference>
<organism evidence="2 3">
    <name type="scientific">Trapa incisa</name>
    <dbReference type="NCBI Taxonomy" id="236973"/>
    <lineage>
        <taxon>Eukaryota</taxon>
        <taxon>Viridiplantae</taxon>
        <taxon>Streptophyta</taxon>
        <taxon>Embryophyta</taxon>
        <taxon>Tracheophyta</taxon>
        <taxon>Spermatophyta</taxon>
        <taxon>Magnoliopsida</taxon>
        <taxon>eudicotyledons</taxon>
        <taxon>Gunneridae</taxon>
        <taxon>Pentapetalae</taxon>
        <taxon>rosids</taxon>
        <taxon>malvids</taxon>
        <taxon>Myrtales</taxon>
        <taxon>Lythraceae</taxon>
        <taxon>Trapa</taxon>
    </lineage>
</organism>
<dbReference type="CDD" id="cd22687">
    <property type="entry name" value="FHA_MCRS1"/>
    <property type="match status" value="1"/>
</dbReference>
<dbReference type="PROSITE" id="PS50006">
    <property type="entry name" value="FHA_DOMAIN"/>
    <property type="match status" value="1"/>
</dbReference>
<evidence type="ECO:0000313" key="2">
    <source>
        <dbReference type="EMBL" id="KAK4744774.1"/>
    </source>
</evidence>
<dbReference type="GO" id="GO:0044545">
    <property type="term" value="C:NSL complex"/>
    <property type="evidence" value="ECO:0007669"/>
    <property type="project" value="TreeGrafter"/>
</dbReference>
<dbReference type="Pfam" id="PF00498">
    <property type="entry name" value="FHA"/>
    <property type="match status" value="1"/>
</dbReference>
<dbReference type="InterPro" id="IPR008984">
    <property type="entry name" value="SMAD_FHA_dom_sf"/>
</dbReference>
<dbReference type="InterPro" id="IPR037912">
    <property type="entry name" value="MCRS1"/>
</dbReference>
<feature type="domain" description="FHA" evidence="1">
    <location>
        <begin position="665"/>
        <end position="722"/>
    </location>
</feature>
<dbReference type="InterPro" id="IPR000253">
    <property type="entry name" value="FHA_dom"/>
</dbReference>
<keyword evidence="3" id="KW-1185">Reference proteome</keyword>
<reference evidence="2 3" key="1">
    <citation type="journal article" date="2023" name="Hortic Res">
        <title>Pangenome of water caltrop reveals structural variations and asymmetric subgenome divergence after allopolyploidization.</title>
        <authorList>
            <person name="Zhang X."/>
            <person name="Chen Y."/>
            <person name="Wang L."/>
            <person name="Yuan Y."/>
            <person name="Fang M."/>
            <person name="Shi L."/>
            <person name="Lu R."/>
            <person name="Comes H.P."/>
            <person name="Ma Y."/>
            <person name="Chen Y."/>
            <person name="Huang G."/>
            <person name="Zhou Y."/>
            <person name="Zheng Z."/>
            <person name="Qiu Y."/>
        </authorList>
    </citation>
    <scope>NUCLEOTIDE SEQUENCE [LARGE SCALE GENOMIC DNA]</scope>
    <source>
        <tissue evidence="2">Roots</tissue>
    </source>
</reference>
<dbReference type="PANTHER" id="PTHR13233">
    <property type="entry name" value="MICROSPHERULE PROTEIN 1"/>
    <property type="match status" value="1"/>
</dbReference>
<name>A0AAN7JI26_9MYRT</name>